<dbReference type="EMBL" id="JBHTEF010000001">
    <property type="protein sequence ID" value="MFC7581379.1"/>
    <property type="molecule type" value="Genomic_DNA"/>
</dbReference>
<evidence type="ECO:0000313" key="2">
    <source>
        <dbReference type="EMBL" id="MFC7581379.1"/>
    </source>
</evidence>
<reference evidence="3" key="1">
    <citation type="journal article" date="2019" name="Int. J. Syst. Evol. Microbiol.">
        <title>The Global Catalogue of Microorganisms (GCM) 10K type strain sequencing project: providing services to taxonomists for standard genome sequencing and annotation.</title>
        <authorList>
            <consortium name="The Broad Institute Genomics Platform"/>
            <consortium name="The Broad Institute Genome Sequencing Center for Infectious Disease"/>
            <person name="Wu L."/>
            <person name="Ma J."/>
        </authorList>
    </citation>
    <scope>NUCLEOTIDE SEQUENCE [LARGE SCALE GENOMIC DNA]</scope>
    <source>
        <strain evidence="3">CCUG 56698</strain>
    </source>
</reference>
<comment type="caution">
    <text evidence="2">The sequence shown here is derived from an EMBL/GenBank/DDBJ whole genome shotgun (WGS) entry which is preliminary data.</text>
</comment>
<accession>A0ABW2SNJ9</accession>
<dbReference type="Proteomes" id="UP001596527">
    <property type="component" value="Unassembled WGS sequence"/>
</dbReference>
<proteinExistence type="predicted"/>
<dbReference type="Pfam" id="PF19348">
    <property type="entry name" value="DUF5926"/>
    <property type="match status" value="1"/>
</dbReference>
<feature type="domain" description="DUF5926" evidence="1">
    <location>
        <begin position="29"/>
        <end position="293"/>
    </location>
</feature>
<dbReference type="RefSeq" id="WP_380974646.1">
    <property type="nucleotide sequence ID" value="NZ_JBHTEF010000001.1"/>
</dbReference>
<name>A0ABW2SNJ9_9ACTO</name>
<sequence length="293" mass="31800">MGKASRRKKVVTSAARPAYRAPIPFRERPFDGLPAEIQLVAMREFIPCAVLPARTTAEHGGVDVDIVTLLPDGHGAMVRGDGRILVGLQTRFHSGDLSHDAGGALAAAIARREAGEEGMVSVDVRDPAPRLQDLLDPAVAPDLQIREDFGYWFDPEAEVTPEMEQALERNRADVVPTRAVPGVEGMYWCEMNHTFIRYVTDYPESRLFTALARLQLAGTAHIGEGSRFVGAFRACGLAIPVFQLEDGVGPDDVASDARALADGLEAVLGADEPLTPELRRVRDGLVSRQVTIR</sequence>
<dbReference type="InterPro" id="IPR045970">
    <property type="entry name" value="DUF5926"/>
</dbReference>
<organism evidence="2 3">
    <name type="scientific">Schaalia naturae</name>
    <dbReference type="NCBI Taxonomy" id="635203"/>
    <lineage>
        <taxon>Bacteria</taxon>
        <taxon>Bacillati</taxon>
        <taxon>Actinomycetota</taxon>
        <taxon>Actinomycetes</taxon>
        <taxon>Actinomycetales</taxon>
        <taxon>Actinomycetaceae</taxon>
        <taxon>Schaalia</taxon>
    </lineage>
</organism>
<evidence type="ECO:0000259" key="1">
    <source>
        <dbReference type="Pfam" id="PF19348"/>
    </source>
</evidence>
<gene>
    <name evidence="2" type="ORF">ACFQWG_09265</name>
</gene>
<keyword evidence="3" id="KW-1185">Reference proteome</keyword>
<protein>
    <submittedName>
        <fullName evidence="2">DUF5926 family protein</fullName>
    </submittedName>
</protein>
<evidence type="ECO:0000313" key="3">
    <source>
        <dbReference type="Proteomes" id="UP001596527"/>
    </source>
</evidence>